<evidence type="ECO:0000313" key="2">
    <source>
        <dbReference type="EMBL" id="KAK4145774.1"/>
    </source>
</evidence>
<protein>
    <submittedName>
        <fullName evidence="2">Uncharacterized protein</fullName>
    </submittedName>
</protein>
<feature type="compositionally biased region" description="Pro residues" evidence="1">
    <location>
        <begin position="75"/>
        <end position="88"/>
    </location>
</feature>
<dbReference type="Proteomes" id="UP001302676">
    <property type="component" value="Unassembled WGS sequence"/>
</dbReference>
<feature type="compositionally biased region" description="Polar residues" evidence="1">
    <location>
        <begin position="95"/>
        <end position="108"/>
    </location>
</feature>
<evidence type="ECO:0000256" key="1">
    <source>
        <dbReference type="SAM" id="MobiDB-lite"/>
    </source>
</evidence>
<comment type="caution">
    <text evidence="2">The sequence shown here is derived from an EMBL/GenBank/DDBJ whole genome shotgun (WGS) entry which is preliminary data.</text>
</comment>
<reference evidence="2" key="1">
    <citation type="journal article" date="2023" name="Mol. Phylogenet. Evol.">
        <title>Genome-scale phylogeny and comparative genomics of the fungal order Sordariales.</title>
        <authorList>
            <person name="Hensen N."/>
            <person name="Bonometti L."/>
            <person name="Westerberg I."/>
            <person name="Brannstrom I.O."/>
            <person name="Guillou S."/>
            <person name="Cros-Aarteil S."/>
            <person name="Calhoun S."/>
            <person name="Haridas S."/>
            <person name="Kuo A."/>
            <person name="Mondo S."/>
            <person name="Pangilinan J."/>
            <person name="Riley R."/>
            <person name="LaButti K."/>
            <person name="Andreopoulos B."/>
            <person name="Lipzen A."/>
            <person name="Chen C."/>
            <person name="Yan M."/>
            <person name="Daum C."/>
            <person name="Ng V."/>
            <person name="Clum A."/>
            <person name="Steindorff A."/>
            <person name="Ohm R.A."/>
            <person name="Martin F."/>
            <person name="Silar P."/>
            <person name="Natvig D.O."/>
            <person name="Lalanne C."/>
            <person name="Gautier V."/>
            <person name="Ament-Velasquez S.L."/>
            <person name="Kruys A."/>
            <person name="Hutchinson M.I."/>
            <person name="Powell A.J."/>
            <person name="Barry K."/>
            <person name="Miller A.N."/>
            <person name="Grigoriev I.V."/>
            <person name="Debuchy R."/>
            <person name="Gladieux P."/>
            <person name="Hiltunen Thoren M."/>
            <person name="Johannesson H."/>
        </authorList>
    </citation>
    <scope>NUCLEOTIDE SEQUENCE</scope>
    <source>
        <strain evidence="2">CBS 141.50</strain>
    </source>
</reference>
<dbReference type="AlphaFoldDB" id="A0AAN6V7B6"/>
<gene>
    <name evidence="2" type="ORF">C8A04DRAFT_26521</name>
</gene>
<keyword evidence="3" id="KW-1185">Reference proteome</keyword>
<accession>A0AAN6V7B6</accession>
<feature type="compositionally biased region" description="Polar residues" evidence="1">
    <location>
        <begin position="28"/>
        <end position="38"/>
    </location>
</feature>
<dbReference type="GeneID" id="87816566"/>
<sequence>MTSPWQSTPQTGGALIEPDDEENAGTIDGQNIPAQNQDAPGPYWNRVWPDGVVIPPPPVYYQQHYDPQYQYHYPEPIPQQPPPDPVPFSPHDAGQAQQANQEYSQTQPHVDEGLDLTSPSVAHPPPQQSTNYTQPNTSHAPHDHAGKPTSEPAFHPNPQFQDRPRCEVWPLTYRSVHGYFKVIWCVQIEGQSHYQYQPPNLEELARHYHLLYFPDQASHDAQFSQPGP</sequence>
<evidence type="ECO:0000313" key="3">
    <source>
        <dbReference type="Proteomes" id="UP001302676"/>
    </source>
</evidence>
<organism evidence="2 3">
    <name type="scientific">Dichotomopilus funicola</name>
    <dbReference type="NCBI Taxonomy" id="1934379"/>
    <lineage>
        <taxon>Eukaryota</taxon>
        <taxon>Fungi</taxon>
        <taxon>Dikarya</taxon>
        <taxon>Ascomycota</taxon>
        <taxon>Pezizomycotina</taxon>
        <taxon>Sordariomycetes</taxon>
        <taxon>Sordariomycetidae</taxon>
        <taxon>Sordariales</taxon>
        <taxon>Chaetomiaceae</taxon>
        <taxon>Dichotomopilus</taxon>
    </lineage>
</organism>
<feature type="compositionally biased region" description="Polar residues" evidence="1">
    <location>
        <begin position="128"/>
        <end position="139"/>
    </location>
</feature>
<proteinExistence type="predicted"/>
<reference evidence="2" key="2">
    <citation type="submission" date="2023-05" db="EMBL/GenBank/DDBJ databases">
        <authorList>
            <consortium name="Lawrence Berkeley National Laboratory"/>
            <person name="Steindorff A."/>
            <person name="Hensen N."/>
            <person name="Bonometti L."/>
            <person name="Westerberg I."/>
            <person name="Brannstrom I.O."/>
            <person name="Guillou S."/>
            <person name="Cros-Aarteil S."/>
            <person name="Calhoun S."/>
            <person name="Haridas S."/>
            <person name="Kuo A."/>
            <person name="Mondo S."/>
            <person name="Pangilinan J."/>
            <person name="Riley R."/>
            <person name="Labutti K."/>
            <person name="Andreopoulos B."/>
            <person name="Lipzen A."/>
            <person name="Chen C."/>
            <person name="Yanf M."/>
            <person name="Daum C."/>
            <person name="Ng V."/>
            <person name="Clum A."/>
            <person name="Ohm R."/>
            <person name="Martin F."/>
            <person name="Silar P."/>
            <person name="Natvig D."/>
            <person name="Lalanne C."/>
            <person name="Gautier V."/>
            <person name="Ament-Velasquez S.L."/>
            <person name="Kruys A."/>
            <person name="Hutchinson M.I."/>
            <person name="Powell A.J."/>
            <person name="Barry K."/>
            <person name="Miller A.N."/>
            <person name="Grigoriev I.V."/>
            <person name="Debuchy R."/>
            <person name="Gladieux P."/>
            <person name="Thoren M.H."/>
            <person name="Johannesson H."/>
        </authorList>
    </citation>
    <scope>NUCLEOTIDE SEQUENCE</scope>
    <source>
        <strain evidence="2">CBS 141.50</strain>
    </source>
</reference>
<name>A0AAN6V7B6_9PEZI</name>
<feature type="region of interest" description="Disordered" evidence="1">
    <location>
        <begin position="1"/>
        <end position="161"/>
    </location>
</feature>
<feature type="compositionally biased region" description="Polar residues" evidence="1">
    <location>
        <begin position="1"/>
        <end position="11"/>
    </location>
</feature>
<dbReference type="RefSeq" id="XP_062639145.1">
    <property type="nucleotide sequence ID" value="XM_062779953.1"/>
</dbReference>
<feature type="compositionally biased region" description="Low complexity" evidence="1">
    <location>
        <begin position="60"/>
        <end position="74"/>
    </location>
</feature>
<dbReference type="EMBL" id="MU853566">
    <property type="protein sequence ID" value="KAK4145774.1"/>
    <property type="molecule type" value="Genomic_DNA"/>
</dbReference>